<evidence type="ECO:0000313" key="1">
    <source>
        <dbReference type="EMBL" id="OHA39997.1"/>
    </source>
</evidence>
<comment type="caution">
    <text evidence="1">The sequence shown here is derived from an EMBL/GenBank/DDBJ whole genome shotgun (WGS) entry which is preliminary data.</text>
</comment>
<protein>
    <submittedName>
        <fullName evidence="1">Uncharacterized protein</fullName>
    </submittedName>
</protein>
<reference evidence="1 2" key="1">
    <citation type="journal article" date="2016" name="Nat. Commun.">
        <title>Thousands of microbial genomes shed light on interconnected biogeochemical processes in an aquifer system.</title>
        <authorList>
            <person name="Anantharaman K."/>
            <person name="Brown C.T."/>
            <person name="Hug L.A."/>
            <person name="Sharon I."/>
            <person name="Castelle C.J."/>
            <person name="Probst A.J."/>
            <person name="Thomas B.C."/>
            <person name="Singh A."/>
            <person name="Wilkins M.J."/>
            <person name="Karaoz U."/>
            <person name="Brodie E.L."/>
            <person name="Williams K.H."/>
            <person name="Hubbard S.S."/>
            <person name="Banfield J.F."/>
        </authorList>
    </citation>
    <scope>NUCLEOTIDE SEQUENCE [LARGE SCALE GENOMIC DNA]</scope>
</reference>
<organism evidence="1 2">
    <name type="scientific">Candidatus Taylorbacteria bacterium RIFCSPLOWO2_02_FULL_46_40</name>
    <dbReference type="NCBI Taxonomy" id="1802329"/>
    <lineage>
        <taxon>Bacteria</taxon>
        <taxon>Candidatus Tayloriibacteriota</taxon>
    </lineage>
</organism>
<dbReference type="Proteomes" id="UP000176429">
    <property type="component" value="Unassembled WGS sequence"/>
</dbReference>
<dbReference type="AlphaFoldDB" id="A0A1G2NV39"/>
<evidence type="ECO:0000313" key="2">
    <source>
        <dbReference type="Proteomes" id="UP000176429"/>
    </source>
</evidence>
<dbReference type="EMBL" id="MHSH01000057">
    <property type="protein sequence ID" value="OHA39997.1"/>
    <property type="molecule type" value="Genomic_DNA"/>
</dbReference>
<proteinExistence type="predicted"/>
<accession>A0A1G2NV39</accession>
<gene>
    <name evidence="1" type="ORF">A3H68_00110</name>
</gene>
<name>A0A1G2NV39_9BACT</name>
<sequence>MLLGILVCVGAIISKWFYMLIPTDGSRMSADIVRSSNTNLRIATQATRGSSPFTEQVTVTKEGKVGIGTSNPAQTLDVNGAVTIRGGGAGPGKVLTSTDIYGNATWQTPAAGMKAYTGTVGWVEKFKVNTGESSLACYPDFQSGTGYCYQGYGNALRINCNSGGFGTNLIEIYLAEVIPTGVEWSYFYYLGFCRLYPNGYSN</sequence>